<dbReference type="EMBL" id="JAKZGP010000005">
    <property type="protein sequence ID" value="MCH7408442.1"/>
    <property type="molecule type" value="Genomic_DNA"/>
</dbReference>
<keyword evidence="3" id="KW-1185">Reference proteome</keyword>
<evidence type="ECO:0000256" key="1">
    <source>
        <dbReference type="SAM" id="Phobius"/>
    </source>
</evidence>
<comment type="caution">
    <text evidence="2">The sequence shown here is derived from an EMBL/GenBank/DDBJ whole genome shotgun (WGS) entry which is preliminary data.</text>
</comment>
<dbReference type="Pfam" id="PF25589">
    <property type="entry name" value="DUF7935"/>
    <property type="match status" value="1"/>
</dbReference>
<proteinExistence type="predicted"/>
<evidence type="ECO:0000313" key="3">
    <source>
        <dbReference type="Proteomes" id="UP001165489"/>
    </source>
</evidence>
<feature type="transmembrane region" description="Helical" evidence="1">
    <location>
        <begin position="12"/>
        <end position="29"/>
    </location>
</feature>
<dbReference type="RefSeq" id="WP_241346624.1">
    <property type="nucleotide sequence ID" value="NZ_JAKZGP010000005.1"/>
</dbReference>
<keyword evidence="1" id="KW-1133">Transmembrane helix</keyword>
<gene>
    <name evidence="2" type="ORF">MM239_03475</name>
</gene>
<dbReference type="InterPro" id="IPR057695">
    <property type="entry name" value="DUF7935"/>
</dbReference>
<accession>A0ABS9UWA4</accession>
<evidence type="ECO:0000313" key="2">
    <source>
        <dbReference type="EMBL" id="MCH7408442.1"/>
    </source>
</evidence>
<reference evidence="2" key="1">
    <citation type="submission" date="2022-03" db="EMBL/GenBank/DDBJ databases">
        <title>De novo assembled genomes of Belliella spp. (Cyclobacteriaceae) strains.</title>
        <authorList>
            <person name="Szabo A."/>
            <person name="Korponai K."/>
            <person name="Felfoldi T."/>
        </authorList>
    </citation>
    <scope>NUCLEOTIDE SEQUENCE</scope>
    <source>
        <strain evidence="2">DSM 111904</strain>
    </source>
</reference>
<dbReference type="Proteomes" id="UP001165489">
    <property type="component" value="Unassembled WGS sequence"/>
</dbReference>
<organism evidence="2 3">
    <name type="scientific">Belliella filtrata</name>
    <dbReference type="NCBI Taxonomy" id="2923435"/>
    <lineage>
        <taxon>Bacteria</taxon>
        <taxon>Pseudomonadati</taxon>
        <taxon>Bacteroidota</taxon>
        <taxon>Cytophagia</taxon>
        <taxon>Cytophagales</taxon>
        <taxon>Cyclobacteriaceae</taxon>
        <taxon>Belliella</taxon>
    </lineage>
</organism>
<keyword evidence="1" id="KW-0472">Membrane</keyword>
<name>A0ABS9UWA4_9BACT</name>
<protein>
    <submittedName>
        <fullName evidence="2">Uncharacterized protein</fullName>
    </submittedName>
</protein>
<sequence>MEFVTDLFKIVLPAGLVIYGMYLTVVSFLKKERENQLIQIKTKNSELIIPVRLQAAERICLFLERVTPNNLVRRINQPDFSAKDLHGQLLFEIREEFNHNLSQQVYFSDATWQTVRSAVESVVTMVNTAYQDLNEDARGIDLGKRIFQKSLEHRNDGIQNALSQVKSEISIYF</sequence>
<keyword evidence="1" id="KW-0812">Transmembrane</keyword>